<gene>
    <name evidence="2" type="ORF">HYN49_08730</name>
</gene>
<dbReference type="EMBL" id="CP029187">
    <property type="protein sequence ID" value="AWI25978.1"/>
    <property type="molecule type" value="Genomic_DNA"/>
</dbReference>
<proteinExistence type="predicted"/>
<evidence type="ECO:0000256" key="1">
    <source>
        <dbReference type="SAM" id="SignalP"/>
    </source>
</evidence>
<dbReference type="PROSITE" id="PS51257">
    <property type="entry name" value="PROKAR_LIPOPROTEIN"/>
    <property type="match status" value="1"/>
</dbReference>
<evidence type="ECO:0008006" key="4">
    <source>
        <dbReference type="Google" id="ProtNLM"/>
    </source>
</evidence>
<dbReference type="RefSeq" id="WP_108903758.1">
    <property type="nucleotide sequence ID" value="NZ_CP029187.1"/>
</dbReference>
<keyword evidence="1" id="KW-0732">Signal</keyword>
<dbReference type="Proteomes" id="UP000244937">
    <property type="component" value="Chromosome"/>
</dbReference>
<reference evidence="2 3" key="1">
    <citation type="submission" date="2018-05" db="EMBL/GenBank/DDBJ databases">
        <title>Genome sequencing of Flavobacterium sp. HYN0049.</title>
        <authorList>
            <person name="Yi H."/>
            <person name="Baek C."/>
        </authorList>
    </citation>
    <scope>NUCLEOTIDE SEQUENCE [LARGE SCALE GENOMIC DNA]</scope>
    <source>
        <strain evidence="2 3">HYN0049</strain>
    </source>
</reference>
<dbReference type="KEGG" id="fpal:HYN49_08730"/>
<evidence type="ECO:0000313" key="3">
    <source>
        <dbReference type="Proteomes" id="UP000244937"/>
    </source>
</evidence>
<feature type="signal peptide" evidence="1">
    <location>
        <begin position="1"/>
        <end position="27"/>
    </location>
</feature>
<evidence type="ECO:0000313" key="2">
    <source>
        <dbReference type="EMBL" id="AWI25978.1"/>
    </source>
</evidence>
<name>A0A2S1SHU0_9FLAO</name>
<sequence>MKLLKKSFIAKIIILSIFGLTFSSCLGDNETEVECYDSLYIGVKDVTGPVTASINESITFNVFFEVESTCGSFQGFYEEATGTNEKTIAVQAKYLGCNCTIGTVTRIAPYTFKALATGTYTLKFKITNTSFKTITVVVS</sequence>
<keyword evidence="3" id="KW-1185">Reference proteome</keyword>
<dbReference type="AlphaFoldDB" id="A0A2S1SHU0"/>
<dbReference type="OrthoDB" id="660065at2"/>
<feature type="chain" id="PRO_5015533645" description="GOLD domain-containing protein" evidence="1">
    <location>
        <begin position="28"/>
        <end position="139"/>
    </location>
</feature>
<protein>
    <recommendedName>
        <fullName evidence="4">GOLD domain-containing protein</fullName>
    </recommendedName>
</protein>
<organism evidence="2 3">
    <name type="scientific">Flavobacterium pallidum</name>
    <dbReference type="NCBI Taxonomy" id="2172098"/>
    <lineage>
        <taxon>Bacteria</taxon>
        <taxon>Pseudomonadati</taxon>
        <taxon>Bacteroidota</taxon>
        <taxon>Flavobacteriia</taxon>
        <taxon>Flavobacteriales</taxon>
        <taxon>Flavobacteriaceae</taxon>
        <taxon>Flavobacterium</taxon>
    </lineage>
</organism>
<accession>A0A2S1SHU0</accession>